<evidence type="ECO:0000256" key="1">
    <source>
        <dbReference type="ARBA" id="ARBA00004613"/>
    </source>
</evidence>
<keyword evidence="3" id="KW-0964">Secreted</keyword>
<dbReference type="SMART" id="SM00737">
    <property type="entry name" value="ML"/>
    <property type="match status" value="1"/>
</dbReference>
<dbReference type="InterPro" id="IPR003172">
    <property type="entry name" value="ML_dom"/>
</dbReference>
<comment type="subcellular location">
    <subcellularLocation>
        <location evidence="1">Secreted</location>
    </subcellularLocation>
</comment>
<dbReference type="Proteomes" id="UP000694867">
    <property type="component" value="Unplaced"/>
</dbReference>
<dbReference type="FunFam" id="2.60.40.770:FF:000001">
    <property type="entry name" value="NPC intracellular cholesterol transporter 2"/>
    <property type="match status" value="1"/>
</dbReference>
<dbReference type="Pfam" id="PF02221">
    <property type="entry name" value="E1_DerP2_DerF2"/>
    <property type="match status" value="1"/>
</dbReference>
<dbReference type="KEGG" id="goe:100908374"/>
<sequence length="136" mass="15079">MYLIGSLWILYSVVETTCQRIIDTEPCDVPGRGRLRSLEVSPCSASPCQLSKGRNITLNFDYIFDQDSENVTISATIDVLGIQVPVPNLEPDLCLEALECPVRRNREYGGIISMPVSNMPVVSSIGELDNFRRKAS</sequence>
<name>A0AAJ6QVB1_9ACAR</name>
<dbReference type="GeneID" id="100908374"/>
<dbReference type="GO" id="GO:0005576">
    <property type="term" value="C:extracellular region"/>
    <property type="evidence" value="ECO:0007669"/>
    <property type="project" value="UniProtKB-SubCell"/>
</dbReference>
<reference evidence="7" key="1">
    <citation type="submission" date="2025-08" db="UniProtKB">
        <authorList>
            <consortium name="RefSeq"/>
        </authorList>
    </citation>
    <scope>IDENTIFICATION</scope>
</reference>
<evidence type="ECO:0000259" key="5">
    <source>
        <dbReference type="SMART" id="SM00737"/>
    </source>
</evidence>
<evidence type="ECO:0000313" key="7">
    <source>
        <dbReference type="RefSeq" id="XP_003745194.1"/>
    </source>
</evidence>
<evidence type="ECO:0000256" key="3">
    <source>
        <dbReference type="ARBA" id="ARBA00022525"/>
    </source>
</evidence>
<gene>
    <name evidence="7" type="primary">LOC100908374</name>
</gene>
<feature type="signal peptide" evidence="4">
    <location>
        <begin position="1"/>
        <end position="18"/>
    </location>
</feature>
<keyword evidence="4" id="KW-0732">Signal</keyword>
<comment type="similarity">
    <text evidence="2">Belongs to the NPC2 family.</text>
</comment>
<feature type="domain" description="MD-2-related lipid-recognition" evidence="5">
    <location>
        <begin position="24"/>
        <end position="135"/>
    </location>
</feature>
<dbReference type="InterPro" id="IPR014756">
    <property type="entry name" value="Ig_E-set"/>
</dbReference>
<proteinExistence type="inferred from homology"/>
<dbReference type="Gene3D" id="2.60.40.770">
    <property type="match status" value="1"/>
</dbReference>
<organism evidence="6 7">
    <name type="scientific">Galendromus occidentalis</name>
    <name type="common">western predatory mite</name>
    <dbReference type="NCBI Taxonomy" id="34638"/>
    <lineage>
        <taxon>Eukaryota</taxon>
        <taxon>Metazoa</taxon>
        <taxon>Ecdysozoa</taxon>
        <taxon>Arthropoda</taxon>
        <taxon>Chelicerata</taxon>
        <taxon>Arachnida</taxon>
        <taxon>Acari</taxon>
        <taxon>Parasitiformes</taxon>
        <taxon>Mesostigmata</taxon>
        <taxon>Gamasina</taxon>
        <taxon>Phytoseioidea</taxon>
        <taxon>Phytoseiidae</taxon>
        <taxon>Typhlodrominae</taxon>
        <taxon>Galendromus</taxon>
    </lineage>
</organism>
<dbReference type="SUPFAM" id="SSF81296">
    <property type="entry name" value="E set domains"/>
    <property type="match status" value="1"/>
</dbReference>
<evidence type="ECO:0000256" key="2">
    <source>
        <dbReference type="ARBA" id="ARBA00006370"/>
    </source>
</evidence>
<accession>A0AAJ6QVB1</accession>
<evidence type="ECO:0000256" key="4">
    <source>
        <dbReference type="SAM" id="SignalP"/>
    </source>
</evidence>
<dbReference type="RefSeq" id="XP_003745194.1">
    <property type="nucleotide sequence ID" value="XM_003745146.1"/>
</dbReference>
<feature type="chain" id="PRO_5042616263" evidence="4">
    <location>
        <begin position="19"/>
        <end position="136"/>
    </location>
</feature>
<dbReference type="AlphaFoldDB" id="A0AAJ6QVB1"/>
<keyword evidence="6" id="KW-1185">Reference proteome</keyword>
<evidence type="ECO:0000313" key="6">
    <source>
        <dbReference type="Proteomes" id="UP000694867"/>
    </source>
</evidence>
<protein>
    <submittedName>
        <fullName evidence="7">NPC intracellular cholesterol transporter 2</fullName>
    </submittedName>
</protein>